<protein>
    <submittedName>
        <fullName evidence="3">Hemolysin XhlA family protein</fullName>
    </submittedName>
</protein>
<dbReference type="Pfam" id="PF10779">
    <property type="entry name" value="XhlA"/>
    <property type="match status" value="1"/>
</dbReference>
<name>A0A7W1X8L4_9BACL</name>
<proteinExistence type="predicted"/>
<comment type="caution">
    <text evidence="3">The sequence shown here is derived from an EMBL/GenBank/DDBJ whole genome shotgun (WGS) entry which is preliminary data.</text>
</comment>
<evidence type="ECO:0000313" key="3">
    <source>
        <dbReference type="EMBL" id="MBA4541987.1"/>
    </source>
</evidence>
<organism evidence="3 4">
    <name type="scientific">Thermoactinomyces daqus</name>
    <dbReference type="NCBI Taxonomy" id="1329516"/>
    <lineage>
        <taxon>Bacteria</taxon>
        <taxon>Bacillati</taxon>
        <taxon>Bacillota</taxon>
        <taxon>Bacilli</taxon>
        <taxon>Bacillales</taxon>
        <taxon>Thermoactinomycetaceae</taxon>
        <taxon>Thermoactinomyces</taxon>
    </lineage>
</organism>
<keyword evidence="1" id="KW-0175">Coiled coil</keyword>
<keyword evidence="2" id="KW-0812">Transmembrane</keyword>
<keyword evidence="2" id="KW-0472">Membrane</keyword>
<dbReference type="OrthoDB" id="2186744at2"/>
<keyword evidence="4" id="KW-1185">Reference proteome</keyword>
<gene>
    <name evidence="3" type="ORF">H1164_03595</name>
</gene>
<feature type="coiled-coil region" evidence="1">
    <location>
        <begin position="11"/>
        <end position="45"/>
    </location>
</feature>
<evidence type="ECO:0000256" key="1">
    <source>
        <dbReference type="SAM" id="Coils"/>
    </source>
</evidence>
<dbReference type="Proteomes" id="UP000530514">
    <property type="component" value="Unassembled WGS sequence"/>
</dbReference>
<sequence>MNENNGVVISIKEMYDTLQEVSRSLQRIESRLDKLEGRVEVAYQADERSRLALNKAEDALELSQKVENQIAWLWRTAIGALIVGAIEALFYISHF</sequence>
<dbReference type="AlphaFoldDB" id="A0A7W1X8L4"/>
<dbReference type="InterPro" id="IPR019715">
    <property type="entry name" value="Haemolysin_XhlA"/>
</dbReference>
<dbReference type="RefSeq" id="WP_033100530.1">
    <property type="nucleotide sequence ID" value="NZ_JACEIP010000003.1"/>
</dbReference>
<keyword evidence="2" id="KW-1133">Transmembrane helix</keyword>
<accession>A0A7W1X8L4</accession>
<evidence type="ECO:0000256" key="2">
    <source>
        <dbReference type="SAM" id="Phobius"/>
    </source>
</evidence>
<dbReference type="EMBL" id="JACEIP010000003">
    <property type="protein sequence ID" value="MBA4541987.1"/>
    <property type="molecule type" value="Genomic_DNA"/>
</dbReference>
<feature type="transmembrane region" description="Helical" evidence="2">
    <location>
        <begin position="72"/>
        <end position="92"/>
    </location>
</feature>
<evidence type="ECO:0000313" key="4">
    <source>
        <dbReference type="Proteomes" id="UP000530514"/>
    </source>
</evidence>
<reference evidence="3 4" key="1">
    <citation type="submission" date="2020-07" db="EMBL/GenBank/DDBJ databases">
        <authorList>
            <person name="Feng H."/>
        </authorList>
    </citation>
    <scope>NUCLEOTIDE SEQUENCE [LARGE SCALE GENOMIC DNA]</scope>
    <source>
        <strain evidence="4">s-11</strain>
    </source>
</reference>